<accession>A0A0B2VP24</accession>
<sequence>MSFKFSCVFWTCILQVFVVDCARNSKFPISVYGLLTCERIRAYGTVLGLFEGIDDHRMERHYLRISQWTMVGHSGEFHLKGMLHSRAHNVYLNITHQCVPPKKWKLYHNCYMNVRIPLYLNFEDTANFTKDLSRKQFQLSHPKCVLWEYDAPPDAYKHHIRTRHHTNN</sequence>
<evidence type="ECO:0008006" key="4">
    <source>
        <dbReference type="Google" id="ProtNLM"/>
    </source>
</evidence>
<evidence type="ECO:0000313" key="3">
    <source>
        <dbReference type="Proteomes" id="UP000031036"/>
    </source>
</evidence>
<proteinExistence type="predicted"/>
<comment type="caution">
    <text evidence="2">The sequence shown here is derived from an EMBL/GenBank/DDBJ whole genome shotgun (WGS) entry which is preliminary data.</text>
</comment>
<gene>
    <name evidence="2" type="ORF">Tcan_06774</name>
</gene>
<dbReference type="OrthoDB" id="5810533at2759"/>
<keyword evidence="1" id="KW-0732">Signal</keyword>
<evidence type="ECO:0000313" key="2">
    <source>
        <dbReference type="EMBL" id="KHN82775.1"/>
    </source>
</evidence>
<dbReference type="EMBL" id="JPKZ01001309">
    <property type="protein sequence ID" value="KHN82775.1"/>
    <property type="molecule type" value="Genomic_DNA"/>
</dbReference>
<protein>
    <recommendedName>
        <fullName evidence="4">Transthyretin-like protein 46</fullName>
    </recommendedName>
</protein>
<name>A0A0B2VP24_TOXCA</name>
<organism evidence="2 3">
    <name type="scientific">Toxocara canis</name>
    <name type="common">Canine roundworm</name>
    <dbReference type="NCBI Taxonomy" id="6265"/>
    <lineage>
        <taxon>Eukaryota</taxon>
        <taxon>Metazoa</taxon>
        <taxon>Ecdysozoa</taxon>
        <taxon>Nematoda</taxon>
        <taxon>Chromadorea</taxon>
        <taxon>Rhabditida</taxon>
        <taxon>Spirurina</taxon>
        <taxon>Ascaridomorpha</taxon>
        <taxon>Ascaridoidea</taxon>
        <taxon>Toxocaridae</taxon>
        <taxon>Toxocara</taxon>
    </lineage>
</organism>
<reference evidence="2 3" key="1">
    <citation type="submission" date="2014-11" db="EMBL/GenBank/DDBJ databases">
        <title>Genetic blueprint of the zoonotic pathogen Toxocara canis.</title>
        <authorList>
            <person name="Zhu X.-Q."/>
            <person name="Korhonen P.K."/>
            <person name="Cai H."/>
            <person name="Young N.D."/>
            <person name="Nejsum P."/>
            <person name="von Samson-Himmelstjerna G."/>
            <person name="Boag P.R."/>
            <person name="Tan P."/>
            <person name="Li Q."/>
            <person name="Min J."/>
            <person name="Yang Y."/>
            <person name="Wang X."/>
            <person name="Fang X."/>
            <person name="Hall R.S."/>
            <person name="Hofmann A."/>
            <person name="Sternberg P.W."/>
            <person name="Jex A.R."/>
            <person name="Gasser R.B."/>
        </authorList>
    </citation>
    <scope>NUCLEOTIDE SEQUENCE [LARGE SCALE GENOMIC DNA]</scope>
    <source>
        <strain evidence="2">PN_DK_2014</strain>
    </source>
</reference>
<keyword evidence="3" id="KW-1185">Reference proteome</keyword>
<feature type="chain" id="PRO_5002095534" description="Transthyretin-like protein 46" evidence="1">
    <location>
        <begin position="22"/>
        <end position="168"/>
    </location>
</feature>
<feature type="signal peptide" evidence="1">
    <location>
        <begin position="1"/>
        <end position="21"/>
    </location>
</feature>
<dbReference type="AlphaFoldDB" id="A0A0B2VP24"/>
<evidence type="ECO:0000256" key="1">
    <source>
        <dbReference type="SAM" id="SignalP"/>
    </source>
</evidence>
<dbReference type="Proteomes" id="UP000031036">
    <property type="component" value="Unassembled WGS sequence"/>
</dbReference>